<keyword evidence="3" id="KW-0732">Signal</keyword>
<dbReference type="Pfam" id="PF00082">
    <property type="entry name" value="Peptidase_S8"/>
    <property type="match status" value="1"/>
</dbReference>
<dbReference type="InterPro" id="IPR023828">
    <property type="entry name" value="Peptidase_S8_Ser-AS"/>
</dbReference>
<dbReference type="PROSITE" id="PS00138">
    <property type="entry name" value="SUBTILASE_SER"/>
    <property type="match status" value="1"/>
</dbReference>
<dbReference type="SUPFAM" id="SSF49785">
    <property type="entry name" value="Galactose-binding domain-like"/>
    <property type="match status" value="1"/>
</dbReference>
<dbReference type="Gene3D" id="3.40.50.200">
    <property type="entry name" value="Peptidase S8/S53 domain"/>
    <property type="match status" value="1"/>
</dbReference>
<dbReference type="PROSITE" id="PS00137">
    <property type="entry name" value="SUBTILASE_HIS"/>
    <property type="match status" value="1"/>
</dbReference>
<keyword evidence="4 8" id="KW-0378">Hydrolase</keyword>
<feature type="active site" description="Charge relay system" evidence="7 8">
    <location>
        <position position="116"/>
    </location>
</feature>
<dbReference type="InterPro" id="IPR022398">
    <property type="entry name" value="Peptidase_S8_His-AS"/>
</dbReference>
<proteinExistence type="inferred from homology"/>
<evidence type="ECO:0000256" key="8">
    <source>
        <dbReference type="PROSITE-ProRule" id="PRU01240"/>
    </source>
</evidence>
<evidence type="ECO:0000256" key="4">
    <source>
        <dbReference type="ARBA" id="ARBA00022801"/>
    </source>
</evidence>
<feature type="domain" description="P/Homo B" evidence="10">
    <location>
        <begin position="369"/>
        <end position="494"/>
    </location>
</feature>
<keyword evidence="6" id="KW-0106">Calcium</keyword>
<dbReference type="CDD" id="cd04059">
    <property type="entry name" value="Peptidases_S8_Protein_convertases_Kexins_Furin-like"/>
    <property type="match status" value="1"/>
</dbReference>
<protein>
    <recommendedName>
        <fullName evidence="10">P/Homo B domain-containing protein</fullName>
    </recommendedName>
</protein>
<dbReference type="AlphaFoldDB" id="A0A7S4NNF6"/>
<dbReference type="GO" id="GO:0000139">
    <property type="term" value="C:Golgi membrane"/>
    <property type="evidence" value="ECO:0007669"/>
    <property type="project" value="TreeGrafter"/>
</dbReference>
<keyword evidence="5 8" id="KW-0720">Serine protease</keyword>
<accession>A0A7S4NNF6</accession>
<evidence type="ECO:0000256" key="1">
    <source>
        <dbReference type="ARBA" id="ARBA00005325"/>
    </source>
</evidence>
<feature type="active site" description="Charge relay system" evidence="7 8">
    <location>
        <position position="293"/>
    </location>
</feature>
<dbReference type="PRINTS" id="PR00723">
    <property type="entry name" value="SUBTILISIN"/>
</dbReference>
<feature type="region of interest" description="Disordered" evidence="9">
    <location>
        <begin position="21"/>
        <end position="45"/>
    </location>
</feature>
<dbReference type="InterPro" id="IPR023827">
    <property type="entry name" value="Peptidase_S8_Asp-AS"/>
</dbReference>
<name>A0A7S4NNF6_9EUKA</name>
<evidence type="ECO:0000256" key="2">
    <source>
        <dbReference type="ARBA" id="ARBA00022670"/>
    </source>
</evidence>
<dbReference type="PANTHER" id="PTHR42884:SF14">
    <property type="entry name" value="NEUROENDOCRINE CONVERTASE 1"/>
    <property type="match status" value="1"/>
</dbReference>
<dbReference type="InterPro" id="IPR008979">
    <property type="entry name" value="Galactose-bd-like_sf"/>
</dbReference>
<comment type="similarity">
    <text evidence="1">Belongs to the peptidase S8 family. Furin subfamily.</text>
</comment>
<evidence type="ECO:0000256" key="9">
    <source>
        <dbReference type="SAM" id="MobiDB-lite"/>
    </source>
</evidence>
<dbReference type="GO" id="GO:0004252">
    <property type="term" value="F:serine-type endopeptidase activity"/>
    <property type="evidence" value="ECO:0007669"/>
    <property type="project" value="UniProtKB-UniRule"/>
</dbReference>
<feature type="region of interest" description="Disordered" evidence="9">
    <location>
        <begin position="95"/>
        <end position="118"/>
    </location>
</feature>
<evidence type="ECO:0000256" key="7">
    <source>
        <dbReference type="PIRSR" id="PIRSR615500-1"/>
    </source>
</evidence>
<dbReference type="InterPro" id="IPR034182">
    <property type="entry name" value="Kexin/furin"/>
</dbReference>
<evidence type="ECO:0000256" key="5">
    <source>
        <dbReference type="ARBA" id="ARBA00022825"/>
    </source>
</evidence>
<dbReference type="PANTHER" id="PTHR42884">
    <property type="entry name" value="PROPROTEIN CONVERTASE SUBTILISIN/KEXIN-RELATED"/>
    <property type="match status" value="1"/>
</dbReference>
<dbReference type="SUPFAM" id="SSF52743">
    <property type="entry name" value="Subtilisin-like"/>
    <property type="match status" value="1"/>
</dbReference>
<sequence length="508" mass="55703">MASKREEPSLQSVVWMEKQVKKKRAKRTIPKSHRQQPQAKSLSLKDPEYEDQWHLTRIFAPDAWARGATGKYVQIAVVDDGMDWQNNDLLPNFNSQGSYDVVDGNSDPEPDSSDAHGTAVSGVVGGASNDFCGVGVAPEVKMGAVRILGDTELGDEEEGEALRYRYDLNYVFSNSWGPVDDGQTIEGPGRLTQLLMKNAVEHGRQGRGSVYVWAGGNGGEKGDNVNYDGFANSIFTIAVCAINDEDKRPSYSEYGACLICCAPSSSGTSGHKQIITTSLVTGDGCFAEFGGTSAAAPMVAGVVALMLDVRPSLTWRDVQGILVESSDIVDPHDDGWMTNDAGLLYNHAYGYGIVNANRAVETAISWDLYSPQIKMSTEVFDTSDRLIYPAVVLEDFYRFQVGEDIILEQIQIVFNCTATIRGDVVTSLISPTGMVSRLSEKHADGNPDYAWTFSSTAHWGGSSKGVWELQVRNAGSHTVALNSYQVFFYGRKEEEEGEERQRRGRERH</sequence>
<dbReference type="GO" id="GO:0005802">
    <property type="term" value="C:trans-Golgi network"/>
    <property type="evidence" value="ECO:0007669"/>
    <property type="project" value="TreeGrafter"/>
</dbReference>
<evidence type="ECO:0000313" key="11">
    <source>
        <dbReference type="EMBL" id="CAE2297329.1"/>
    </source>
</evidence>
<dbReference type="InterPro" id="IPR002884">
    <property type="entry name" value="P_dom"/>
</dbReference>
<dbReference type="InterPro" id="IPR000209">
    <property type="entry name" value="Peptidase_S8/S53_dom"/>
</dbReference>
<evidence type="ECO:0000256" key="3">
    <source>
        <dbReference type="ARBA" id="ARBA00022729"/>
    </source>
</evidence>
<dbReference type="PROSITE" id="PS00136">
    <property type="entry name" value="SUBTILASE_ASP"/>
    <property type="match status" value="1"/>
</dbReference>
<dbReference type="InterPro" id="IPR015500">
    <property type="entry name" value="Peptidase_S8_subtilisin-rel"/>
</dbReference>
<organism evidence="11">
    <name type="scientific">Paramoeba aestuarina</name>
    <dbReference type="NCBI Taxonomy" id="180227"/>
    <lineage>
        <taxon>Eukaryota</taxon>
        <taxon>Amoebozoa</taxon>
        <taxon>Discosea</taxon>
        <taxon>Flabellinia</taxon>
        <taxon>Dactylopodida</taxon>
        <taxon>Paramoebidae</taxon>
        <taxon>Paramoeba</taxon>
    </lineage>
</organism>
<gene>
    <name evidence="11" type="ORF">NAES01612_LOCUS7715</name>
</gene>
<evidence type="ECO:0000259" key="10">
    <source>
        <dbReference type="PROSITE" id="PS51829"/>
    </source>
</evidence>
<dbReference type="PROSITE" id="PS51829">
    <property type="entry name" value="P_HOMO_B"/>
    <property type="match status" value="1"/>
</dbReference>
<keyword evidence="2 8" id="KW-0645">Protease</keyword>
<dbReference type="EMBL" id="HBKR01011621">
    <property type="protein sequence ID" value="CAE2297329.1"/>
    <property type="molecule type" value="Transcribed_RNA"/>
</dbReference>
<evidence type="ECO:0000256" key="6">
    <source>
        <dbReference type="ARBA" id="ARBA00022837"/>
    </source>
</evidence>
<feature type="compositionally biased region" description="Basic residues" evidence="9">
    <location>
        <begin position="21"/>
        <end position="34"/>
    </location>
</feature>
<dbReference type="PROSITE" id="PS51892">
    <property type="entry name" value="SUBTILASE"/>
    <property type="match status" value="1"/>
</dbReference>
<feature type="active site" description="Charge relay system" evidence="7 8">
    <location>
        <position position="79"/>
    </location>
</feature>
<dbReference type="Gene3D" id="2.60.120.260">
    <property type="entry name" value="Galactose-binding domain-like"/>
    <property type="match status" value="1"/>
</dbReference>
<reference evidence="11" key="1">
    <citation type="submission" date="2021-01" db="EMBL/GenBank/DDBJ databases">
        <authorList>
            <person name="Corre E."/>
            <person name="Pelletier E."/>
            <person name="Niang G."/>
            <person name="Scheremetjew M."/>
            <person name="Finn R."/>
            <person name="Kale V."/>
            <person name="Holt S."/>
            <person name="Cochrane G."/>
            <person name="Meng A."/>
            <person name="Brown T."/>
            <person name="Cohen L."/>
        </authorList>
    </citation>
    <scope>NUCLEOTIDE SEQUENCE</scope>
    <source>
        <strain evidence="11">SoJaBio B1-5/56/2</strain>
    </source>
</reference>
<dbReference type="GO" id="GO:0016485">
    <property type="term" value="P:protein processing"/>
    <property type="evidence" value="ECO:0007669"/>
    <property type="project" value="TreeGrafter"/>
</dbReference>
<dbReference type="InterPro" id="IPR036852">
    <property type="entry name" value="Peptidase_S8/S53_dom_sf"/>
</dbReference>
<dbReference type="Pfam" id="PF01483">
    <property type="entry name" value="P_proprotein"/>
    <property type="match status" value="1"/>
</dbReference>